<evidence type="ECO:0000256" key="1">
    <source>
        <dbReference type="SAM" id="SignalP"/>
    </source>
</evidence>
<name>A0A5B0WZ93_9GAMM</name>
<evidence type="ECO:0000313" key="3">
    <source>
        <dbReference type="Proteomes" id="UP000323708"/>
    </source>
</evidence>
<dbReference type="AlphaFoldDB" id="A0A5B0WZ93"/>
<reference evidence="2 3" key="1">
    <citation type="submission" date="2019-09" db="EMBL/GenBank/DDBJ databases">
        <authorList>
            <person name="Chen X.-Y."/>
        </authorList>
    </citation>
    <scope>NUCLEOTIDE SEQUENCE [LARGE SCALE GENOMIC DNA]</scope>
    <source>
        <strain evidence="2 3">NY5</strain>
    </source>
</reference>
<feature type="chain" id="PRO_5023098683" evidence="1">
    <location>
        <begin position="23"/>
        <end position="171"/>
    </location>
</feature>
<comment type="caution">
    <text evidence="2">The sequence shown here is derived from an EMBL/GenBank/DDBJ whole genome shotgun (WGS) entry which is preliminary data.</text>
</comment>
<keyword evidence="1" id="KW-0732">Signal</keyword>
<protein>
    <submittedName>
        <fullName evidence="2">AraC family transcriptional regulator</fullName>
    </submittedName>
</protein>
<dbReference type="Proteomes" id="UP000323708">
    <property type="component" value="Unassembled WGS sequence"/>
</dbReference>
<keyword evidence="3" id="KW-1185">Reference proteome</keyword>
<sequence length="171" mass="19160">MKTLLRYVGSLLLCCCAALAVAEEGGNLSAQVEDIKRQTLELNRDLFILEEELLFPSDTQVAVYLSMHAGTLFALDAVKLSIDGVVVANYLYTERQVDALQRGGIHRLFRGNMKTGTHELVAVFTGRGPQGRDYRRATQLQFEKIAGARQLELLITDSQSKQQPEFSVRQW</sequence>
<feature type="signal peptide" evidence="1">
    <location>
        <begin position="1"/>
        <end position="22"/>
    </location>
</feature>
<dbReference type="EMBL" id="VTUX01000003">
    <property type="protein sequence ID" value="KAA1192390.1"/>
    <property type="molecule type" value="Genomic_DNA"/>
</dbReference>
<accession>A0A5B0WZ93</accession>
<dbReference type="RefSeq" id="WP_149610682.1">
    <property type="nucleotide sequence ID" value="NZ_VTUX01000003.1"/>
</dbReference>
<organism evidence="2 3">
    <name type="scientific">Pseudohalioglobus sediminis</name>
    <dbReference type="NCBI Taxonomy" id="2606449"/>
    <lineage>
        <taxon>Bacteria</taxon>
        <taxon>Pseudomonadati</taxon>
        <taxon>Pseudomonadota</taxon>
        <taxon>Gammaproteobacteria</taxon>
        <taxon>Cellvibrionales</taxon>
        <taxon>Halieaceae</taxon>
        <taxon>Pseudohalioglobus</taxon>
    </lineage>
</organism>
<gene>
    <name evidence="2" type="ORF">F0M18_06855</name>
</gene>
<proteinExistence type="predicted"/>
<evidence type="ECO:0000313" key="2">
    <source>
        <dbReference type="EMBL" id="KAA1192390.1"/>
    </source>
</evidence>